<evidence type="ECO:0000256" key="2">
    <source>
        <dbReference type="ARBA" id="ARBA00023125"/>
    </source>
</evidence>
<dbReference type="EMBL" id="RRCN01000001">
    <property type="protein sequence ID" value="RRJ65010.1"/>
    <property type="molecule type" value="Genomic_DNA"/>
</dbReference>
<dbReference type="Pfam" id="PF07883">
    <property type="entry name" value="Cupin_2"/>
    <property type="match status" value="1"/>
</dbReference>
<dbReference type="GO" id="GO:0043565">
    <property type="term" value="F:sequence-specific DNA binding"/>
    <property type="evidence" value="ECO:0007669"/>
    <property type="project" value="InterPro"/>
</dbReference>
<comment type="caution">
    <text evidence="5">The sequence shown here is derived from an EMBL/GenBank/DDBJ whole genome shotgun (WGS) entry which is preliminary data.</text>
</comment>
<dbReference type="Pfam" id="PF12833">
    <property type="entry name" value="HTH_18"/>
    <property type="match status" value="1"/>
</dbReference>
<evidence type="ECO:0000259" key="4">
    <source>
        <dbReference type="PROSITE" id="PS01124"/>
    </source>
</evidence>
<gene>
    <name evidence="5" type="ORF">EHV15_20380</name>
</gene>
<name>A0A3P3U4C8_9BACL</name>
<evidence type="ECO:0000313" key="5">
    <source>
        <dbReference type="EMBL" id="RRJ65010.1"/>
    </source>
</evidence>
<dbReference type="SUPFAM" id="SSF51215">
    <property type="entry name" value="Regulatory protein AraC"/>
    <property type="match status" value="1"/>
</dbReference>
<dbReference type="Proteomes" id="UP000267017">
    <property type="component" value="Unassembled WGS sequence"/>
</dbReference>
<dbReference type="PANTHER" id="PTHR43280:SF28">
    <property type="entry name" value="HTH-TYPE TRANSCRIPTIONAL ACTIVATOR RHAS"/>
    <property type="match status" value="1"/>
</dbReference>
<evidence type="ECO:0000256" key="1">
    <source>
        <dbReference type="ARBA" id="ARBA00023015"/>
    </source>
</evidence>
<evidence type="ECO:0000256" key="3">
    <source>
        <dbReference type="ARBA" id="ARBA00023163"/>
    </source>
</evidence>
<dbReference type="Gene3D" id="2.60.120.10">
    <property type="entry name" value="Jelly Rolls"/>
    <property type="match status" value="1"/>
</dbReference>
<proteinExistence type="predicted"/>
<feature type="domain" description="HTH araC/xylS-type" evidence="4">
    <location>
        <begin position="174"/>
        <end position="272"/>
    </location>
</feature>
<dbReference type="InterPro" id="IPR014710">
    <property type="entry name" value="RmlC-like_jellyroll"/>
</dbReference>
<dbReference type="InterPro" id="IPR020449">
    <property type="entry name" value="Tscrpt_reg_AraC-type_HTH"/>
</dbReference>
<reference evidence="5 6" key="1">
    <citation type="submission" date="2018-11" db="EMBL/GenBank/DDBJ databases">
        <title>Genome sequencing of Paenibacillus sp. KCOM 3021 (= ChDC PVNT-B20).</title>
        <authorList>
            <person name="Kook J.-K."/>
            <person name="Park S.-N."/>
            <person name="Lim Y.K."/>
        </authorList>
    </citation>
    <scope>NUCLEOTIDE SEQUENCE [LARGE SCALE GENOMIC DNA]</scope>
    <source>
        <strain evidence="5 6">KCOM 3021</strain>
    </source>
</reference>
<dbReference type="PRINTS" id="PR00032">
    <property type="entry name" value="HTHARAC"/>
</dbReference>
<sequence>MLTLEANRTEAAPALAYIGRVSGKPEWKFPAHQHEDVSEIVFVSHGEGVMKINGVPYAVKAGDLLIYNQGIIHEECSSPICPLDMYYCGVIRLNNEGSAPVTLIPENASPYVHTGENAGHIGSLFAMLYTESEEQAEDYELICSSLLVALITLIRRMAATENKPCKNDPDALAVSLKKYLDEHYLYHLSLNDISQFFHMNAYYLSHVFKKKYNDSPINYMLRRRMGEAKRLLVNTDMKIKEIADFLGYENPNYFSILFTKTMGESPTQYKRSERRERIDLPRA</sequence>
<keyword evidence="2" id="KW-0238">DNA-binding</keyword>
<dbReference type="OrthoDB" id="182534at2"/>
<dbReference type="InterPro" id="IPR013096">
    <property type="entry name" value="Cupin_2"/>
</dbReference>
<protein>
    <submittedName>
        <fullName evidence="5">AraC family transcriptional regulator</fullName>
    </submittedName>
</protein>
<dbReference type="PROSITE" id="PS01124">
    <property type="entry name" value="HTH_ARAC_FAMILY_2"/>
    <property type="match status" value="1"/>
</dbReference>
<dbReference type="Gene3D" id="1.10.10.60">
    <property type="entry name" value="Homeodomain-like"/>
    <property type="match status" value="2"/>
</dbReference>
<keyword evidence="1" id="KW-0805">Transcription regulation</keyword>
<dbReference type="GO" id="GO:0003700">
    <property type="term" value="F:DNA-binding transcription factor activity"/>
    <property type="evidence" value="ECO:0007669"/>
    <property type="project" value="InterPro"/>
</dbReference>
<keyword evidence="3" id="KW-0804">Transcription</keyword>
<dbReference type="PANTHER" id="PTHR43280">
    <property type="entry name" value="ARAC-FAMILY TRANSCRIPTIONAL REGULATOR"/>
    <property type="match status" value="1"/>
</dbReference>
<organism evidence="5 6">
    <name type="scientific">Paenibacillus oralis</name>
    <dbReference type="NCBI Taxonomy" id="2490856"/>
    <lineage>
        <taxon>Bacteria</taxon>
        <taxon>Bacillati</taxon>
        <taxon>Bacillota</taxon>
        <taxon>Bacilli</taxon>
        <taxon>Bacillales</taxon>
        <taxon>Paenibacillaceae</taxon>
        <taxon>Paenibacillus</taxon>
    </lineage>
</organism>
<dbReference type="InterPro" id="IPR037923">
    <property type="entry name" value="HTH-like"/>
</dbReference>
<accession>A0A3P3U4C8</accession>
<dbReference type="AlphaFoldDB" id="A0A3P3U4C8"/>
<dbReference type="SUPFAM" id="SSF46689">
    <property type="entry name" value="Homeodomain-like"/>
    <property type="match status" value="2"/>
</dbReference>
<evidence type="ECO:0000313" key="6">
    <source>
        <dbReference type="Proteomes" id="UP000267017"/>
    </source>
</evidence>
<dbReference type="RefSeq" id="WP_128632810.1">
    <property type="nucleotide sequence ID" value="NZ_RRCN01000001.1"/>
</dbReference>
<dbReference type="InterPro" id="IPR009057">
    <property type="entry name" value="Homeodomain-like_sf"/>
</dbReference>
<keyword evidence="6" id="KW-1185">Reference proteome</keyword>
<dbReference type="SMART" id="SM00342">
    <property type="entry name" value="HTH_ARAC"/>
    <property type="match status" value="1"/>
</dbReference>
<dbReference type="InterPro" id="IPR018060">
    <property type="entry name" value="HTH_AraC"/>
</dbReference>